<dbReference type="CDD" id="cd03444">
    <property type="entry name" value="Thioesterase_II_repeat1"/>
    <property type="match status" value="1"/>
</dbReference>
<dbReference type="Pfam" id="PF02551">
    <property type="entry name" value="Acyl_CoA_thio"/>
    <property type="match status" value="1"/>
</dbReference>
<accession>A0A3M0CFU0</accession>
<dbReference type="Proteomes" id="UP000271227">
    <property type="component" value="Unassembled WGS sequence"/>
</dbReference>
<comment type="caution">
    <text evidence="11">The sequence shown here is derived from an EMBL/GenBank/DDBJ whole genome shotgun (WGS) entry which is preliminary data.</text>
</comment>
<dbReference type="GO" id="GO:0009062">
    <property type="term" value="P:fatty acid catabolic process"/>
    <property type="evidence" value="ECO:0007669"/>
    <property type="project" value="TreeGrafter"/>
</dbReference>
<evidence type="ECO:0000259" key="10">
    <source>
        <dbReference type="Pfam" id="PF13622"/>
    </source>
</evidence>
<dbReference type="GO" id="GO:0006637">
    <property type="term" value="P:acyl-CoA metabolic process"/>
    <property type="evidence" value="ECO:0007669"/>
    <property type="project" value="InterPro"/>
</dbReference>
<dbReference type="EC" id="3.1.2.20" evidence="5"/>
<dbReference type="FunFam" id="2.40.160.210:FF:000001">
    <property type="entry name" value="Acyl-CoA thioesterase II"/>
    <property type="match status" value="1"/>
</dbReference>
<dbReference type="Gene3D" id="2.40.160.210">
    <property type="entry name" value="Acyl-CoA thioesterase, double hotdog domain"/>
    <property type="match status" value="1"/>
</dbReference>
<dbReference type="PANTHER" id="PTHR11066:SF34">
    <property type="entry name" value="ACYL-COENZYME A THIOESTERASE 8"/>
    <property type="match status" value="1"/>
</dbReference>
<gene>
    <name evidence="11" type="ORF">BXY39_1077</name>
</gene>
<dbReference type="FunCoup" id="A0A3M0CFU0">
    <property type="interactions" value="305"/>
</dbReference>
<comment type="similarity">
    <text evidence="1">Belongs to the C/M/P thioester hydrolase family.</text>
</comment>
<evidence type="ECO:0000259" key="9">
    <source>
        <dbReference type="Pfam" id="PF02551"/>
    </source>
</evidence>
<dbReference type="OrthoDB" id="9781019at2"/>
<dbReference type="InterPro" id="IPR029069">
    <property type="entry name" value="HotDog_dom_sf"/>
</dbReference>
<feature type="domain" description="Acyl-CoA thioesterase 2 C-terminal" evidence="9">
    <location>
        <begin position="177"/>
        <end position="279"/>
    </location>
</feature>
<comment type="catalytic activity">
    <reaction evidence="6">
        <text>a fatty acyl-CoA + H2O = a fatty acid + CoA + H(+)</text>
        <dbReference type="Rhea" id="RHEA:16781"/>
        <dbReference type="ChEBI" id="CHEBI:15377"/>
        <dbReference type="ChEBI" id="CHEBI:15378"/>
        <dbReference type="ChEBI" id="CHEBI:28868"/>
        <dbReference type="ChEBI" id="CHEBI:57287"/>
        <dbReference type="ChEBI" id="CHEBI:77636"/>
        <dbReference type="EC" id="3.1.2.20"/>
    </reaction>
    <physiologicalReaction direction="left-to-right" evidence="6">
        <dbReference type="Rhea" id="RHEA:16782"/>
    </physiologicalReaction>
</comment>
<keyword evidence="4" id="KW-0443">Lipid metabolism</keyword>
<comment type="subunit">
    <text evidence="2">Homotetramer.</text>
</comment>
<evidence type="ECO:0000313" key="11">
    <source>
        <dbReference type="EMBL" id="RMB08444.1"/>
    </source>
</evidence>
<evidence type="ECO:0000256" key="1">
    <source>
        <dbReference type="ARBA" id="ARBA00006538"/>
    </source>
</evidence>
<sequence>MSRFSDFLDELTVERLDRLLFRGTPNQWPNGHVFGGHVVAQAMEAAHHTVAADYRLHSLHSYFLRPGKADRPILYDVDPIRDGRSFCTRRVVAIQDGEAIFTIALSYHVVEDGLSHQIDMPDVATPDALDDDEAYYAKTLRAFGKEPKTVPYMPFEMRSIDRMDLMDMQPKDPVTGYWLKAKEEVTSDDPDLHARLLAYVSDFAFLSSNLRPHAMIPRDKRLRTVASLDHSLWFHARDFRVDDWTYYKTEGYWSGGALGLARGAMYRRDGLLIASAAQESLLRLQPEAKAALKD</sequence>
<keyword evidence="3" id="KW-0378">Hydrolase</keyword>
<dbReference type="SUPFAM" id="SSF54637">
    <property type="entry name" value="Thioesterase/thiol ester dehydrase-isomerase"/>
    <property type="match status" value="2"/>
</dbReference>
<dbReference type="InParanoid" id="A0A3M0CFU0"/>
<dbReference type="InterPro" id="IPR003703">
    <property type="entry name" value="Acyl_CoA_thio"/>
</dbReference>
<evidence type="ECO:0000256" key="2">
    <source>
        <dbReference type="ARBA" id="ARBA00011881"/>
    </source>
</evidence>
<name>A0A3M0CFU0_9PROT</name>
<evidence type="ECO:0000256" key="4">
    <source>
        <dbReference type="ARBA" id="ARBA00023098"/>
    </source>
</evidence>
<proteinExistence type="inferred from homology"/>
<keyword evidence="12" id="KW-1185">Reference proteome</keyword>
<dbReference type="GO" id="GO:0047617">
    <property type="term" value="F:fatty acyl-CoA hydrolase activity"/>
    <property type="evidence" value="ECO:0007669"/>
    <property type="project" value="UniProtKB-EC"/>
</dbReference>
<feature type="domain" description="Acyl-CoA thioesterase-like N-terminal HotDog" evidence="10">
    <location>
        <begin position="24"/>
        <end position="105"/>
    </location>
</feature>
<dbReference type="EMBL" id="REFR01000010">
    <property type="protein sequence ID" value="RMB08444.1"/>
    <property type="molecule type" value="Genomic_DNA"/>
</dbReference>
<protein>
    <recommendedName>
        <fullName evidence="7">Acyl-CoA thioesterase 2</fullName>
        <ecNumber evidence="5">3.1.2.20</ecNumber>
    </recommendedName>
    <alternativeName>
        <fullName evidence="8">Thioesterase II</fullName>
    </alternativeName>
</protein>
<evidence type="ECO:0000256" key="5">
    <source>
        <dbReference type="ARBA" id="ARBA00038894"/>
    </source>
</evidence>
<evidence type="ECO:0000256" key="7">
    <source>
        <dbReference type="ARBA" id="ARBA00071120"/>
    </source>
</evidence>
<evidence type="ECO:0000256" key="6">
    <source>
        <dbReference type="ARBA" id="ARBA00050943"/>
    </source>
</evidence>
<evidence type="ECO:0000256" key="8">
    <source>
        <dbReference type="ARBA" id="ARBA00079653"/>
    </source>
</evidence>
<dbReference type="InterPro" id="IPR049449">
    <property type="entry name" value="TesB_ACOT8-like_N"/>
</dbReference>
<dbReference type="AlphaFoldDB" id="A0A3M0CFU0"/>
<dbReference type="InterPro" id="IPR042171">
    <property type="entry name" value="Acyl-CoA_hotdog"/>
</dbReference>
<evidence type="ECO:0000256" key="3">
    <source>
        <dbReference type="ARBA" id="ARBA00022801"/>
    </source>
</evidence>
<organism evidence="11 12">
    <name type="scientific">Eilatimonas milleporae</name>
    <dbReference type="NCBI Taxonomy" id="911205"/>
    <lineage>
        <taxon>Bacteria</taxon>
        <taxon>Pseudomonadati</taxon>
        <taxon>Pseudomonadota</taxon>
        <taxon>Alphaproteobacteria</taxon>
        <taxon>Kordiimonadales</taxon>
        <taxon>Kordiimonadaceae</taxon>
        <taxon>Eilatimonas</taxon>
    </lineage>
</organism>
<dbReference type="PANTHER" id="PTHR11066">
    <property type="entry name" value="ACYL-COA THIOESTERASE"/>
    <property type="match status" value="1"/>
</dbReference>
<dbReference type="Pfam" id="PF13622">
    <property type="entry name" value="4HBT_3"/>
    <property type="match status" value="1"/>
</dbReference>
<evidence type="ECO:0000313" key="12">
    <source>
        <dbReference type="Proteomes" id="UP000271227"/>
    </source>
</evidence>
<dbReference type="InterPro" id="IPR025652">
    <property type="entry name" value="TesB_C"/>
</dbReference>
<dbReference type="CDD" id="cd03445">
    <property type="entry name" value="Thioesterase_II_repeat2"/>
    <property type="match status" value="1"/>
</dbReference>
<reference evidence="11 12" key="1">
    <citation type="submission" date="2018-10" db="EMBL/GenBank/DDBJ databases">
        <title>Genomic Encyclopedia of Archaeal and Bacterial Type Strains, Phase II (KMG-II): from individual species to whole genera.</title>
        <authorList>
            <person name="Goeker M."/>
        </authorList>
    </citation>
    <scope>NUCLEOTIDE SEQUENCE [LARGE SCALE GENOMIC DNA]</scope>
    <source>
        <strain evidence="11 12">DSM 25217</strain>
    </source>
</reference>
<dbReference type="RefSeq" id="WP_121937810.1">
    <property type="nucleotide sequence ID" value="NZ_REFR01000010.1"/>
</dbReference>